<evidence type="ECO:0000313" key="2">
    <source>
        <dbReference type="Proteomes" id="UP000184148"/>
    </source>
</evidence>
<reference evidence="2" key="1">
    <citation type="submission" date="2016-11" db="EMBL/GenBank/DDBJ databases">
        <authorList>
            <person name="Varghese N."/>
            <person name="Submissions S."/>
        </authorList>
    </citation>
    <scope>NUCLEOTIDE SEQUENCE [LARGE SCALE GENOMIC DNA]</scope>
    <source>
        <strain evidence="2">DSM 12395</strain>
    </source>
</reference>
<proteinExistence type="predicted"/>
<organism evidence="1 2">
    <name type="scientific">Desulforamulus putei DSM 12395</name>
    <dbReference type="NCBI Taxonomy" id="1121429"/>
    <lineage>
        <taxon>Bacteria</taxon>
        <taxon>Bacillati</taxon>
        <taxon>Bacillota</taxon>
        <taxon>Clostridia</taxon>
        <taxon>Eubacteriales</taxon>
        <taxon>Peptococcaceae</taxon>
        <taxon>Desulforamulus</taxon>
    </lineage>
</organism>
<dbReference type="OrthoDB" id="1715917at2"/>
<evidence type="ECO:0000313" key="1">
    <source>
        <dbReference type="EMBL" id="SHE37427.1"/>
    </source>
</evidence>
<protein>
    <recommendedName>
        <fullName evidence="3">ComK protein</fullName>
    </recommendedName>
</protein>
<dbReference type="EMBL" id="FQUY01000001">
    <property type="protein sequence ID" value="SHE37427.1"/>
    <property type="molecule type" value="Genomic_DNA"/>
</dbReference>
<dbReference type="AlphaFoldDB" id="A0A1M4SZG1"/>
<evidence type="ECO:0008006" key="3">
    <source>
        <dbReference type="Google" id="ProtNLM"/>
    </source>
</evidence>
<dbReference type="Proteomes" id="UP000184148">
    <property type="component" value="Unassembled WGS sequence"/>
</dbReference>
<gene>
    <name evidence="1" type="ORF">SAMN02745133_00289</name>
</gene>
<sequence>MTKNRWKGDFDQIAYFCPVYLPEGDGTEIADNQGNLYNDARNVRSVRKAVCRHFALDYTALRKIFREQGGAGLPPLTLAPGYTLVAVKTRTARCTGDPCYGFIHLQLIDSVTESAQPGEKSRILLKNGLSIGAVSTVKTVKHAIALANSMARNCQHIEQRDRYLADLFYRILKLLEKENKGESRIFKLM</sequence>
<keyword evidence="2" id="KW-1185">Reference proteome</keyword>
<dbReference type="RefSeq" id="WP_073234551.1">
    <property type="nucleotide sequence ID" value="NZ_FQUY01000001.1"/>
</dbReference>
<dbReference type="STRING" id="1121429.SAMN02745133_00289"/>
<accession>A0A1M4SZG1</accession>
<name>A0A1M4SZG1_9FIRM</name>